<gene>
    <name evidence="2" type="ORF">DFQ09_11079</name>
</gene>
<evidence type="ECO:0000313" key="3">
    <source>
        <dbReference type="Proteomes" id="UP000256919"/>
    </source>
</evidence>
<feature type="chain" id="PRO_5017740054" description="Dihydrolipoamide dehydrogenase" evidence="1">
    <location>
        <begin position="20"/>
        <end position="178"/>
    </location>
</feature>
<accession>A0A3D9LKV2</accession>
<keyword evidence="1" id="KW-0732">Signal</keyword>
<reference evidence="2 3" key="1">
    <citation type="submission" date="2018-07" db="EMBL/GenBank/DDBJ databases">
        <title>Genomic Encyclopedia of Type Strains, Phase III (KMG-III): the genomes of soil and plant-associated and newly described type strains.</title>
        <authorList>
            <person name="Whitman W."/>
        </authorList>
    </citation>
    <scope>NUCLEOTIDE SEQUENCE [LARGE SCALE GENOMIC DNA]</scope>
    <source>
        <strain evidence="2 3">CECT 7948</strain>
    </source>
</reference>
<protein>
    <recommendedName>
        <fullName evidence="4">Dihydrolipoamide dehydrogenase</fullName>
    </recommendedName>
</protein>
<feature type="signal peptide" evidence="1">
    <location>
        <begin position="1"/>
        <end position="19"/>
    </location>
</feature>
<proteinExistence type="predicted"/>
<keyword evidence="3" id="KW-1185">Reference proteome</keyword>
<dbReference type="AlphaFoldDB" id="A0A3D9LKV2"/>
<comment type="caution">
    <text evidence="2">The sequence shown here is derived from an EMBL/GenBank/DDBJ whole genome shotgun (WGS) entry which is preliminary data.</text>
</comment>
<dbReference type="RefSeq" id="WP_115812555.1">
    <property type="nucleotide sequence ID" value="NZ_QREI01000010.1"/>
</dbReference>
<dbReference type="Proteomes" id="UP000256919">
    <property type="component" value="Unassembled WGS sequence"/>
</dbReference>
<sequence>MKKIASLLFALTFILTSCTGDQGPPGFDGAPGIPADEYAAQSFEVSPINFQYDNNTGLQEVIVALPYDLLDSDVVLVYRLDEVVTINGQDTDAWSPLPQNFFINDTDIIQYVFNHTFFDVKLLIDGNFNLSTLDTGFTQNQVFRIVILPADPVNSLDIDFANLDSVIEAFHITEFETL</sequence>
<dbReference type="PROSITE" id="PS51257">
    <property type="entry name" value="PROKAR_LIPOPROTEIN"/>
    <property type="match status" value="1"/>
</dbReference>
<dbReference type="EMBL" id="QREI01000010">
    <property type="protein sequence ID" value="REE07885.1"/>
    <property type="molecule type" value="Genomic_DNA"/>
</dbReference>
<evidence type="ECO:0008006" key="4">
    <source>
        <dbReference type="Google" id="ProtNLM"/>
    </source>
</evidence>
<evidence type="ECO:0000256" key="1">
    <source>
        <dbReference type="SAM" id="SignalP"/>
    </source>
</evidence>
<evidence type="ECO:0000313" key="2">
    <source>
        <dbReference type="EMBL" id="REE07885.1"/>
    </source>
</evidence>
<organism evidence="2 3">
    <name type="scientific">Winogradskyella pacifica</name>
    <dbReference type="NCBI Taxonomy" id="664642"/>
    <lineage>
        <taxon>Bacteria</taxon>
        <taxon>Pseudomonadati</taxon>
        <taxon>Bacteroidota</taxon>
        <taxon>Flavobacteriia</taxon>
        <taxon>Flavobacteriales</taxon>
        <taxon>Flavobacteriaceae</taxon>
        <taxon>Winogradskyella</taxon>
    </lineage>
</organism>
<dbReference type="OrthoDB" id="1524444at2"/>
<name>A0A3D9LKV2_9FLAO</name>